<keyword evidence="2" id="KW-0964">Secreted</keyword>
<evidence type="ECO:0000256" key="3">
    <source>
        <dbReference type="ARBA" id="ARBA00022729"/>
    </source>
</evidence>
<feature type="domain" description="Laminin EGF-like" evidence="9">
    <location>
        <begin position="13"/>
        <end position="61"/>
    </location>
</feature>
<feature type="disulfide bond" evidence="8">
    <location>
        <begin position="110"/>
        <end position="119"/>
    </location>
</feature>
<feature type="disulfide bond" evidence="8">
    <location>
        <begin position="144"/>
        <end position="161"/>
    </location>
</feature>
<dbReference type="HOGENOM" id="CLU_1162365_0_0_1"/>
<dbReference type="Gene3D" id="2.170.300.10">
    <property type="entry name" value="Tie2 ligand-binding domain superfamily"/>
    <property type="match status" value="1"/>
</dbReference>
<dbReference type="EMBL" id="DS476949">
    <property type="protein sequence ID" value="EDO26070.1"/>
    <property type="molecule type" value="Genomic_DNA"/>
</dbReference>
<feature type="disulfide bond" evidence="8">
    <location>
        <begin position="210"/>
        <end position="219"/>
    </location>
</feature>
<dbReference type="PROSITE" id="PS01248">
    <property type="entry name" value="EGF_LAM_1"/>
    <property type="match status" value="3"/>
</dbReference>
<gene>
    <name evidence="10" type="ORF">NEMVEDRAFT_v1g155465</name>
</gene>
<evidence type="ECO:0000313" key="10">
    <source>
        <dbReference type="EMBL" id="EDO26070.1"/>
    </source>
</evidence>
<keyword evidence="7 8" id="KW-0424">Laminin EGF-like domain</keyword>
<feature type="domain" description="Laminin EGF-like" evidence="9">
    <location>
        <begin position="190"/>
        <end position="236"/>
    </location>
</feature>
<feature type="disulfide bond" evidence="8">
    <location>
        <begin position="190"/>
        <end position="202"/>
    </location>
</feature>
<dbReference type="InterPro" id="IPR002049">
    <property type="entry name" value="LE_dom"/>
</dbReference>
<keyword evidence="11" id="KW-1185">Reference proteome</keyword>
<evidence type="ECO:0000259" key="9">
    <source>
        <dbReference type="PROSITE" id="PS50027"/>
    </source>
</evidence>
<dbReference type="AlphaFoldDB" id="A8DVA4"/>
<dbReference type="InterPro" id="IPR056863">
    <property type="entry name" value="LMN_ATRN_NET-like_EGF"/>
</dbReference>
<dbReference type="Pfam" id="PF00053">
    <property type="entry name" value="EGF_laminin"/>
    <property type="match status" value="3"/>
</dbReference>
<evidence type="ECO:0000256" key="6">
    <source>
        <dbReference type="ARBA" id="ARBA00023180"/>
    </source>
</evidence>
<feature type="disulfide bond" evidence="8">
    <location>
        <begin position="163"/>
        <end position="172"/>
    </location>
</feature>
<evidence type="ECO:0000313" key="11">
    <source>
        <dbReference type="Proteomes" id="UP000001593"/>
    </source>
</evidence>
<dbReference type="InParanoid" id="A8DVA4"/>
<dbReference type="FunFam" id="2.10.25.10:FF:000188">
    <property type="entry name" value="Laminin subunit gamma 2"/>
    <property type="match status" value="1"/>
</dbReference>
<evidence type="ECO:0000256" key="8">
    <source>
        <dbReference type="PROSITE-ProRule" id="PRU00460"/>
    </source>
</evidence>
<proteinExistence type="predicted"/>
<evidence type="ECO:0000256" key="4">
    <source>
        <dbReference type="ARBA" id="ARBA00022737"/>
    </source>
</evidence>
<sequence>MAISNEPFRSPACSCDPLGSRTLSECEPYGGQCRCKPGVEGRDCGRCKPGFYNMTSEGCRPCDCKGPNSVCDPVSGECECPANTVGRTCEPCQCNNSTDKCLRSGECRDCQHNTTGFYCDKCVTGTYGNATAQQCKGKQISCDCNVNGSSSSLCDHVTGQCSCKENVVGRDCSRCKVSSYGFGPAGCTECACNVHGSASLQCDDSGVCPCNLEVIGTKCTQCKTGYFGLPKMACKGKLR</sequence>
<evidence type="ECO:0000256" key="1">
    <source>
        <dbReference type="ARBA" id="ARBA00004613"/>
    </source>
</evidence>
<dbReference type="PANTHER" id="PTHR10574:SF406">
    <property type="entry name" value="LAMININ SUBUNIT ALPHA 5"/>
    <property type="match status" value="1"/>
</dbReference>
<evidence type="ECO:0000256" key="2">
    <source>
        <dbReference type="ARBA" id="ARBA00022525"/>
    </source>
</evidence>
<name>A8DVA4_NEMVE</name>
<protein>
    <recommendedName>
        <fullName evidence="9">Laminin EGF-like domain-containing protein</fullName>
    </recommendedName>
</protein>
<keyword evidence="6" id="KW-0325">Glycoprotein</keyword>
<accession>A8DVA4</accession>
<dbReference type="GO" id="GO:0005576">
    <property type="term" value="C:extracellular region"/>
    <property type="evidence" value="ECO:0007669"/>
    <property type="project" value="UniProtKB-SubCell"/>
</dbReference>
<organism evidence="10 11">
    <name type="scientific">Nematostella vectensis</name>
    <name type="common">Starlet sea anemone</name>
    <dbReference type="NCBI Taxonomy" id="45351"/>
    <lineage>
        <taxon>Eukaryota</taxon>
        <taxon>Metazoa</taxon>
        <taxon>Cnidaria</taxon>
        <taxon>Anthozoa</taxon>
        <taxon>Hexacorallia</taxon>
        <taxon>Actiniaria</taxon>
        <taxon>Edwardsiidae</taxon>
        <taxon>Nematostella</taxon>
    </lineage>
</organism>
<dbReference type="PhylomeDB" id="A8DVA4"/>
<dbReference type="Proteomes" id="UP000001593">
    <property type="component" value="Unassembled WGS sequence"/>
</dbReference>
<evidence type="ECO:0000256" key="5">
    <source>
        <dbReference type="ARBA" id="ARBA00023157"/>
    </source>
</evidence>
<feature type="domain" description="Laminin EGF-like" evidence="9">
    <location>
        <begin position="142"/>
        <end position="189"/>
    </location>
</feature>
<dbReference type="eggNOG" id="KOG1836">
    <property type="taxonomic scope" value="Eukaryota"/>
</dbReference>
<feature type="disulfide bond" evidence="8">
    <location>
        <begin position="142"/>
        <end position="154"/>
    </location>
</feature>
<dbReference type="PANTHER" id="PTHR10574">
    <property type="entry name" value="NETRIN/LAMININ-RELATED"/>
    <property type="match status" value="1"/>
</dbReference>
<dbReference type="PROSITE" id="PS50027">
    <property type="entry name" value="EGF_LAM_2"/>
    <property type="match status" value="4"/>
</dbReference>
<keyword evidence="3" id="KW-0732">Signal</keyword>
<dbReference type="SMART" id="SM00180">
    <property type="entry name" value="EGF_Lam"/>
    <property type="match status" value="5"/>
</dbReference>
<dbReference type="SUPFAM" id="SSF57196">
    <property type="entry name" value="EGF/Laminin"/>
    <property type="match status" value="4"/>
</dbReference>
<dbReference type="Gene3D" id="2.10.25.10">
    <property type="entry name" value="Laminin"/>
    <property type="match status" value="3"/>
</dbReference>
<dbReference type="CDD" id="cd00055">
    <property type="entry name" value="EGF_Lam"/>
    <property type="match status" value="4"/>
</dbReference>
<feature type="disulfide bond" evidence="8">
    <location>
        <begin position="35"/>
        <end position="44"/>
    </location>
</feature>
<dbReference type="OMA" id="CENCITG"/>
<dbReference type="PRINTS" id="PR00011">
    <property type="entry name" value="EGFLAMININ"/>
</dbReference>
<keyword evidence="4" id="KW-0677">Repeat</keyword>
<evidence type="ECO:0000256" key="7">
    <source>
        <dbReference type="ARBA" id="ARBA00023292"/>
    </source>
</evidence>
<comment type="caution">
    <text evidence="8">Lacks conserved residue(s) required for the propagation of feature annotation.</text>
</comment>
<dbReference type="FunFam" id="2.10.25.10:FF:000094">
    <property type="entry name" value="Laminin subunit alpha-2"/>
    <property type="match status" value="1"/>
</dbReference>
<dbReference type="FunFam" id="2.10.25.10:FF:000074">
    <property type="entry name" value="Laminin subunit alpha"/>
    <property type="match status" value="2"/>
</dbReference>
<keyword evidence="5 8" id="KW-1015">Disulfide bond</keyword>
<dbReference type="Pfam" id="PF24973">
    <property type="entry name" value="EGF_LMN_ATRN"/>
    <property type="match status" value="1"/>
</dbReference>
<dbReference type="GO" id="GO:0005604">
    <property type="term" value="C:basement membrane"/>
    <property type="evidence" value="ECO:0007669"/>
    <property type="project" value="UniProtKB-ARBA"/>
</dbReference>
<comment type="subcellular location">
    <subcellularLocation>
        <location evidence="1">Secreted</location>
    </subcellularLocation>
</comment>
<dbReference type="InterPro" id="IPR050440">
    <property type="entry name" value="Laminin/Netrin_ECM"/>
</dbReference>
<reference evidence="10 11" key="1">
    <citation type="journal article" date="2007" name="Science">
        <title>Sea anemone genome reveals ancestral eumetazoan gene repertoire and genomic organization.</title>
        <authorList>
            <person name="Putnam N.H."/>
            <person name="Srivastava M."/>
            <person name="Hellsten U."/>
            <person name="Dirks B."/>
            <person name="Chapman J."/>
            <person name="Salamov A."/>
            <person name="Terry A."/>
            <person name="Shapiro H."/>
            <person name="Lindquist E."/>
            <person name="Kapitonov V.V."/>
            <person name="Jurka J."/>
            <person name="Genikhovich G."/>
            <person name="Grigoriev I.V."/>
            <person name="Lucas S.M."/>
            <person name="Steele R.E."/>
            <person name="Finnerty J.R."/>
            <person name="Technau U."/>
            <person name="Martindale M.Q."/>
            <person name="Rokhsar D.S."/>
        </authorList>
    </citation>
    <scope>NUCLEOTIDE SEQUENCE [LARGE SCALE GENOMIC DNA]</scope>
    <source>
        <strain evidence="11">CH2 X CH6</strain>
    </source>
</reference>
<feature type="domain" description="Laminin EGF-like" evidence="9">
    <location>
        <begin position="92"/>
        <end position="137"/>
    </location>
</feature>